<evidence type="ECO:0000259" key="1">
    <source>
        <dbReference type="PROSITE" id="PS50053"/>
    </source>
</evidence>
<dbReference type="SUPFAM" id="SSF54236">
    <property type="entry name" value="Ubiquitin-like"/>
    <property type="match status" value="1"/>
</dbReference>
<dbReference type="InterPro" id="IPR000626">
    <property type="entry name" value="Ubiquitin-like_dom"/>
</dbReference>
<dbReference type="InterPro" id="IPR029071">
    <property type="entry name" value="Ubiquitin-like_domsf"/>
</dbReference>
<dbReference type="EMBL" id="JROU02000828">
    <property type="protein sequence ID" value="OEH78187.1"/>
    <property type="molecule type" value="Genomic_DNA"/>
</dbReference>
<dbReference type="AlphaFoldDB" id="A0A1D3D415"/>
<evidence type="ECO:0000313" key="3">
    <source>
        <dbReference type="Proteomes" id="UP000095192"/>
    </source>
</evidence>
<dbReference type="PROSITE" id="PS50053">
    <property type="entry name" value="UBIQUITIN_2"/>
    <property type="match status" value="1"/>
</dbReference>
<dbReference type="CDD" id="cd17039">
    <property type="entry name" value="Ubl_ubiquitin_like"/>
    <property type="match status" value="1"/>
</dbReference>
<organism evidence="2 3">
    <name type="scientific">Cyclospora cayetanensis</name>
    <dbReference type="NCBI Taxonomy" id="88456"/>
    <lineage>
        <taxon>Eukaryota</taxon>
        <taxon>Sar</taxon>
        <taxon>Alveolata</taxon>
        <taxon>Apicomplexa</taxon>
        <taxon>Conoidasida</taxon>
        <taxon>Coccidia</taxon>
        <taxon>Eucoccidiorida</taxon>
        <taxon>Eimeriorina</taxon>
        <taxon>Eimeriidae</taxon>
        <taxon>Cyclospora</taxon>
    </lineage>
</organism>
<dbReference type="PANTHER" id="PTHR10666">
    <property type="entry name" value="UBIQUITIN"/>
    <property type="match status" value="1"/>
</dbReference>
<feature type="domain" description="Ubiquitin-like" evidence="1">
    <location>
        <begin position="16"/>
        <end position="92"/>
    </location>
</feature>
<dbReference type="InterPro" id="IPR050158">
    <property type="entry name" value="Ubiquitin_ubiquitin-like"/>
</dbReference>
<proteinExistence type="predicted"/>
<gene>
    <name evidence="2" type="ORF">cyc_08064</name>
</gene>
<dbReference type="Gene3D" id="3.10.20.90">
    <property type="entry name" value="Phosphatidylinositol 3-kinase Catalytic Subunit, Chain A, domain 1"/>
    <property type="match status" value="1"/>
</dbReference>
<dbReference type="InterPro" id="IPR019956">
    <property type="entry name" value="Ubiquitin_dom"/>
</dbReference>
<dbReference type="SMART" id="SM00213">
    <property type="entry name" value="UBQ"/>
    <property type="match status" value="1"/>
</dbReference>
<comment type="caution">
    <text evidence="2">The sequence shown here is derived from an EMBL/GenBank/DDBJ whole genome shotgun (WGS) entry which is preliminary data.</text>
</comment>
<dbReference type="Proteomes" id="UP000095192">
    <property type="component" value="Unassembled WGS sequence"/>
</dbReference>
<dbReference type="InParanoid" id="A0A1D3D415"/>
<dbReference type="VEuPathDB" id="ToxoDB:cyc_08064"/>
<sequence>MTPSSQTLLMQLRGGLSLQVQAMSGKMITVEDIDPQSTVMQLKERLQQREGLSPDQQRLIVNGRHMKDTDTLASYNISDKTVVHLVLRLRGGLGRLHREADPSVAENQMFSNAASFAAVSKGHL</sequence>
<dbReference type="PRINTS" id="PR00348">
    <property type="entry name" value="UBIQUITIN"/>
</dbReference>
<keyword evidence="3" id="KW-1185">Reference proteome</keyword>
<accession>A0A1D3D415</accession>
<name>A0A1D3D415_9EIME</name>
<protein>
    <recommendedName>
        <fullName evidence="1">Ubiquitin-like domain-containing protein</fullName>
    </recommendedName>
</protein>
<evidence type="ECO:0000313" key="2">
    <source>
        <dbReference type="EMBL" id="OEH78187.1"/>
    </source>
</evidence>
<reference evidence="2 3" key="1">
    <citation type="journal article" date="2016" name="BMC Genomics">
        <title>Comparative genomics reveals Cyclospora cayetanensis possesses coccidia-like metabolism and invasion components but unique surface antigens.</title>
        <authorList>
            <person name="Liu S."/>
            <person name="Wang L."/>
            <person name="Zheng H."/>
            <person name="Xu Z."/>
            <person name="Roellig D.M."/>
            <person name="Li N."/>
            <person name="Frace M.A."/>
            <person name="Tang K."/>
            <person name="Arrowood M.J."/>
            <person name="Moss D.M."/>
            <person name="Zhang L."/>
            <person name="Feng Y."/>
            <person name="Xiao L."/>
        </authorList>
    </citation>
    <scope>NUCLEOTIDE SEQUENCE [LARGE SCALE GENOMIC DNA]</scope>
    <source>
        <strain evidence="2 3">CHN_HEN01</strain>
    </source>
</reference>
<dbReference type="Pfam" id="PF00240">
    <property type="entry name" value="ubiquitin"/>
    <property type="match status" value="1"/>
</dbReference>